<evidence type="ECO:0000313" key="2">
    <source>
        <dbReference type="Proteomes" id="UP001196413"/>
    </source>
</evidence>
<comment type="caution">
    <text evidence="1">The sequence shown here is derived from an EMBL/GenBank/DDBJ whole genome shotgun (WGS) entry which is preliminary data.</text>
</comment>
<dbReference type="Proteomes" id="UP001196413">
    <property type="component" value="Unassembled WGS sequence"/>
</dbReference>
<evidence type="ECO:0000313" key="1">
    <source>
        <dbReference type="EMBL" id="KAJ1358546.1"/>
    </source>
</evidence>
<proteinExistence type="predicted"/>
<protein>
    <submittedName>
        <fullName evidence="1">Uncharacterized protein</fullName>
    </submittedName>
</protein>
<accession>A0AAD5N210</accession>
<name>A0AAD5N210_PARTN</name>
<reference evidence="1" key="1">
    <citation type="submission" date="2021-06" db="EMBL/GenBank/DDBJ databases">
        <title>Parelaphostrongylus tenuis whole genome reference sequence.</title>
        <authorList>
            <person name="Garwood T.J."/>
            <person name="Larsen P.A."/>
            <person name="Fountain-Jones N.M."/>
            <person name="Garbe J.R."/>
            <person name="Macchietto M.G."/>
            <person name="Kania S.A."/>
            <person name="Gerhold R.W."/>
            <person name="Richards J.E."/>
            <person name="Wolf T.M."/>
        </authorList>
    </citation>
    <scope>NUCLEOTIDE SEQUENCE</scope>
    <source>
        <strain evidence="1">MNPRO001-30</strain>
        <tissue evidence="1">Meninges</tissue>
    </source>
</reference>
<dbReference type="EMBL" id="JAHQIW010003395">
    <property type="protein sequence ID" value="KAJ1358546.1"/>
    <property type="molecule type" value="Genomic_DNA"/>
</dbReference>
<keyword evidence="2" id="KW-1185">Reference proteome</keyword>
<gene>
    <name evidence="1" type="ORF">KIN20_016996</name>
</gene>
<organism evidence="1 2">
    <name type="scientific">Parelaphostrongylus tenuis</name>
    <name type="common">Meningeal worm</name>
    <dbReference type="NCBI Taxonomy" id="148309"/>
    <lineage>
        <taxon>Eukaryota</taxon>
        <taxon>Metazoa</taxon>
        <taxon>Ecdysozoa</taxon>
        <taxon>Nematoda</taxon>
        <taxon>Chromadorea</taxon>
        <taxon>Rhabditida</taxon>
        <taxon>Rhabditina</taxon>
        <taxon>Rhabditomorpha</taxon>
        <taxon>Strongyloidea</taxon>
        <taxon>Metastrongylidae</taxon>
        <taxon>Parelaphostrongylus</taxon>
    </lineage>
</organism>
<dbReference type="AlphaFoldDB" id="A0AAD5N210"/>
<sequence length="57" mass="6709">MRKTVDLLRRFHQSTDVWKVEWTSNALSLFDGLKAPPIVKSMQGERHFGLAPFWYES</sequence>